<dbReference type="EMBL" id="JAMZMK010011194">
    <property type="protein sequence ID" value="KAI7728515.1"/>
    <property type="molecule type" value="Genomic_DNA"/>
</dbReference>
<dbReference type="Proteomes" id="UP001206925">
    <property type="component" value="Unassembled WGS sequence"/>
</dbReference>
<protein>
    <submittedName>
        <fullName evidence="1">Uncharacterized protein</fullName>
    </submittedName>
</protein>
<proteinExistence type="predicted"/>
<keyword evidence="2" id="KW-1185">Reference proteome</keyword>
<evidence type="ECO:0000313" key="2">
    <source>
        <dbReference type="Proteomes" id="UP001206925"/>
    </source>
</evidence>
<dbReference type="AlphaFoldDB" id="A0AAD5G4J6"/>
<sequence length="210" mass="23833">MCCHWYVKSLSNGSFLFAVESRLVRSFVGVKGTFPRIMGFVCYLDVDRSWEVLSLHGMHMWKGTCHVDNDSSSDGDGSMSYNLAERRQGKRQGMRVESAIMDTTGVRTRMDTTGQELGLVVAGMGSMIWVRAFKFISGADMDTTGEITLTWFKYGSVHGAWNHHEHKVRMTRPFVQFETETQKRYGPKLETSTLSNSPEYLPSRTTLLHI</sequence>
<name>A0AAD5G4J6_AMBAR</name>
<accession>A0AAD5G4J6</accession>
<evidence type="ECO:0000313" key="1">
    <source>
        <dbReference type="EMBL" id="KAI7728515.1"/>
    </source>
</evidence>
<organism evidence="1 2">
    <name type="scientific">Ambrosia artemisiifolia</name>
    <name type="common">Common ragweed</name>
    <dbReference type="NCBI Taxonomy" id="4212"/>
    <lineage>
        <taxon>Eukaryota</taxon>
        <taxon>Viridiplantae</taxon>
        <taxon>Streptophyta</taxon>
        <taxon>Embryophyta</taxon>
        <taxon>Tracheophyta</taxon>
        <taxon>Spermatophyta</taxon>
        <taxon>Magnoliopsida</taxon>
        <taxon>eudicotyledons</taxon>
        <taxon>Gunneridae</taxon>
        <taxon>Pentapetalae</taxon>
        <taxon>asterids</taxon>
        <taxon>campanulids</taxon>
        <taxon>Asterales</taxon>
        <taxon>Asteraceae</taxon>
        <taxon>Asteroideae</taxon>
        <taxon>Heliantheae alliance</taxon>
        <taxon>Heliantheae</taxon>
        <taxon>Ambrosia</taxon>
    </lineage>
</organism>
<reference evidence="1" key="1">
    <citation type="submission" date="2022-06" db="EMBL/GenBank/DDBJ databases">
        <title>Uncovering the hologenomic basis of an extraordinary plant invasion.</title>
        <authorList>
            <person name="Bieker V.C."/>
            <person name="Martin M.D."/>
            <person name="Gilbert T."/>
            <person name="Hodgins K."/>
            <person name="Battlay P."/>
            <person name="Petersen B."/>
            <person name="Wilson J."/>
        </authorList>
    </citation>
    <scope>NUCLEOTIDE SEQUENCE</scope>
    <source>
        <strain evidence="1">AA19_3_7</strain>
        <tissue evidence="1">Leaf</tissue>
    </source>
</reference>
<gene>
    <name evidence="1" type="ORF">M8C21_022798</name>
</gene>
<comment type="caution">
    <text evidence="1">The sequence shown here is derived from an EMBL/GenBank/DDBJ whole genome shotgun (WGS) entry which is preliminary data.</text>
</comment>